<feature type="domain" description="MINDY deubiquitinase" evidence="2">
    <location>
        <begin position="440"/>
        <end position="719"/>
    </location>
</feature>
<feature type="compositionally biased region" description="Basic and acidic residues" evidence="1">
    <location>
        <begin position="143"/>
        <end position="153"/>
    </location>
</feature>
<dbReference type="EMBL" id="LASV01000266">
    <property type="protein sequence ID" value="KKA20359.1"/>
    <property type="molecule type" value="Genomic_DNA"/>
</dbReference>
<feature type="compositionally biased region" description="Basic residues" evidence="1">
    <location>
        <begin position="995"/>
        <end position="1011"/>
    </location>
</feature>
<dbReference type="GeneID" id="25317954"/>
<evidence type="ECO:0000313" key="4">
    <source>
        <dbReference type="Proteomes" id="UP000053958"/>
    </source>
</evidence>
<dbReference type="PANTHER" id="PTHR18063">
    <property type="entry name" value="NF-E2 INDUCIBLE PROTEIN"/>
    <property type="match status" value="1"/>
</dbReference>
<evidence type="ECO:0000256" key="1">
    <source>
        <dbReference type="SAM" id="MobiDB-lite"/>
    </source>
</evidence>
<dbReference type="OrthoDB" id="10261212at2759"/>
<feature type="compositionally biased region" description="Polar residues" evidence="1">
    <location>
        <begin position="403"/>
        <end position="412"/>
    </location>
</feature>
<feature type="compositionally biased region" description="Polar residues" evidence="1">
    <location>
        <begin position="315"/>
        <end position="360"/>
    </location>
</feature>
<dbReference type="InterPro" id="IPR007518">
    <property type="entry name" value="MINDY"/>
</dbReference>
<dbReference type="PANTHER" id="PTHR18063:SF6">
    <property type="entry name" value="UBIQUITIN CARBOXYL-TERMINAL HYDROLASE"/>
    <property type="match status" value="1"/>
</dbReference>
<organism evidence="3 4">
    <name type="scientific">Rasamsonia emersonii (strain ATCC 16479 / CBS 393.64 / IMI 116815)</name>
    <dbReference type="NCBI Taxonomy" id="1408163"/>
    <lineage>
        <taxon>Eukaryota</taxon>
        <taxon>Fungi</taxon>
        <taxon>Dikarya</taxon>
        <taxon>Ascomycota</taxon>
        <taxon>Pezizomycotina</taxon>
        <taxon>Eurotiomycetes</taxon>
        <taxon>Eurotiomycetidae</taxon>
        <taxon>Eurotiales</taxon>
        <taxon>Trichocomaceae</taxon>
        <taxon>Rasamsonia</taxon>
    </lineage>
</organism>
<feature type="region of interest" description="Disordered" evidence="1">
    <location>
        <begin position="1"/>
        <end position="429"/>
    </location>
</feature>
<keyword evidence="4" id="KW-1185">Reference proteome</keyword>
<feature type="compositionally biased region" description="Polar residues" evidence="1">
    <location>
        <begin position="80"/>
        <end position="92"/>
    </location>
</feature>
<dbReference type="AlphaFoldDB" id="A0A0F4YQ31"/>
<feature type="compositionally biased region" description="Polar residues" evidence="1">
    <location>
        <begin position="155"/>
        <end position="166"/>
    </location>
</feature>
<feature type="compositionally biased region" description="Polar residues" evidence="1">
    <location>
        <begin position="174"/>
        <end position="200"/>
    </location>
</feature>
<feature type="compositionally biased region" description="Polar residues" evidence="1">
    <location>
        <begin position="882"/>
        <end position="891"/>
    </location>
</feature>
<evidence type="ECO:0000313" key="3">
    <source>
        <dbReference type="EMBL" id="KKA20359.1"/>
    </source>
</evidence>
<gene>
    <name evidence="3" type="ORF">T310_5614</name>
</gene>
<accession>A0A0F4YQ31</accession>
<reference evidence="3 4" key="1">
    <citation type="submission" date="2015-04" db="EMBL/GenBank/DDBJ databases">
        <authorList>
            <person name="Heijne W.H."/>
            <person name="Fedorova N.D."/>
            <person name="Nierman W.C."/>
            <person name="Vollebregt A.W."/>
            <person name="Zhao Z."/>
            <person name="Wu L."/>
            <person name="Kumar M."/>
            <person name="Stam H."/>
            <person name="van den Berg M.A."/>
            <person name="Pel H.J."/>
        </authorList>
    </citation>
    <scope>NUCLEOTIDE SEQUENCE [LARGE SCALE GENOMIC DNA]</scope>
    <source>
        <strain evidence="3 4">CBS 393.64</strain>
    </source>
</reference>
<dbReference type="Pfam" id="PF04424">
    <property type="entry name" value="MINDY_DUB"/>
    <property type="match status" value="1"/>
</dbReference>
<dbReference type="Proteomes" id="UP000053958">
    <property type="component" value="Unassembled WGS sequence"/>
</dbReference>
<dbReference type="GO" id="GO:0016807">
    <property type="term" value="F:cysteine-type carboxypeptidase activity"/>
    <property type="evidence" value="ECO:0007669"/>
    <property type="project" value="TreeGrafter"/>
</dbReference>
<dbReference type="GO" id="GO:0004843">
    <property type="term" value="F:cysteine-type deubiquitinase activity"/>
    <property type="evidence" value="ECO:0007669"/>
    <property type="project" value="InterPro"/>
</dbReference>
<dbReference type="STRING" id="1408163.A0A0F4YQ31"/>
<evidence type="ECO:0000259" key="2">
    <source>
        <dbReference type="Pfam" id="PF04424"/>
    </source>
</evidence>
<feature type="compositionally biased region" description="Pro residues" evidence="1">
    <location>
        <begin position="1"/>
        <end position="12"/>
    </location>
</feature>
<dbReference type="GO" id="GO:1990380">
    <property type="term" value="F:K48-linked deubiquitinase activity"/>
    <property type="evidence" value="ECO:0007669"/>
    <property type="project" value="InterPro"/>
</dbReference>
<name>A0A0F4YQ31_RASE3</name>
<dbReference type="InterPro" id="IPR033979">
    <property type="entry name" value="MINDY_domain"/>
</dbReference>
<dbReference type="GO" id="GO:0005829">
    <property type="term" value="C:cytosol"/>
    <property type="evidence" value="ECO:0007669"/>
    <property type="project" value="TreeGrafter"/>
</dbReference>
<proteinExistence type="predicted"/>
<dbReference type="GO" id="GO:0071108">
    <property type="term" value="P:protein K48-linked deubiquitination"/>
    <property type="evidence" value="ECO:0007669"/>
    <property type="project" value="TreeGrafter"/>
</dbReference>
<comment type="caution">
    <text evidence="3">The sequence shown here is derived from an EMBL/GenBank/DDBJ whole genome shotgun (WGS) entry which is preliminary data.</text>
</comment>
<feature type="compositionally biased region" description="Polar residues" evidence="1">
    <location>
        <begin position="111"/>
        <end position="121"/>
    </location>
</feature>
<protein>
    <submittedName>
        <fullName evidence="3">DUF455 domain protein</fullName>
    </submittedName>
</protein>
<feature type="compositionally biased region" description="Polar residues" evidence="1">
    <location>
        <begin position="246"/>
        <end position="300"/>
    </location>
</feature>
<dbReference type="RefSeq" id="XP_013326971.1">
    <property type="nucleotide sequence ID" value="XM_013471517.1"/>
</dbReference>
<feature type="compositionally biased region" description="Low complexity" evidence="1">
    <location>
        <begin position="25"/>
        <end position="39"/>
    </location>
</feature>
<dbReference type="GO" id="GO:0071944">
    <property type="term" value="C:cell periphery"/>
    <property type="evidence" value="ECO:0007669"/>
    <property type="project" value="TreeGrafter"/>
</dbReference>
<feature type="compositionally biased region" description="Polar residues" evidence="1">
    <location>
        <begin position="49"/>
        <end position="68"/>
    </location>
</feature>
<feature type="region of interest" description="Disordered" evidence="1">
    <location>
        <begin position="772"/>
        <end position="931"/>
    </location>
</feature>
<feature type="region of interest" description="Disordered" evidence="1">
    <location>
        <begin position="987"/>
        <end position="1031"/>
    </location>
</feature>
<sequence length="1031" mass="114060">MVLRKAPPPGIVVPPRGTDHPHPRSATTPTSNSSQSSPNRLVRPRRARTVSTSPRQVSVYSPDLNTSPAFDLMSLEEAQQKSPMGSSFNDPQNPWAEELVERPDPNHLPPNLQTGPVSQPQEDTREESKAGISRIPPILMEGTARRQAAEELPRNQGNKDSSTEAQPETGKQRLLSNNPFLRARNPSTNPWDQHNGSHPGQPQGAPEQNAWATNDDPFGERISQSSGFIPMTARLSLLDQPEDPWAQQNSQSAHTPETSTQHQPVSSNNASTMWSASSFDGTATSSTYWVDGSTQSAQERTSNDHDQGNGVQGFDTATSGNPFQSSRPAEQPAINSLGSGDVANGSNGAASNLTPASSQDLLDFNDPPSTSNKAEPVEQKAPEQPGQNEKHEHTSVPTECPRSDNQPSSAEQASEPRQPPPTTTPLSEAEMRKQLEKQAETYAIRHINWTDHSGQLRESPVLVQNKNGPCPLLALVNGLVMRSEKDAQPPIVKALQTREQISLGLLIQALFDELTTYHDADEELPDIEALSRFLTMLHTGMNVNPRLTLESENAVGSFLETNDLRLYGTFKVPLVHGWVASPSSEAHAALSRVAQYHEDIQLLQFRKEELEDRVIRGGSLSAEEEQLVRDIDTIQYFVNVENATQLSAFGLNHLAQTLAPGSISILFRNDHFSTLYKHPQSHQLFTLITDAGYADHAEIVWESLVDVNGSNAGFFAGDFRPVGHAPAASTNPAGQRSSSNAIANHTNNISTQHTEQTDADYAYALSLQFQEEAQRENARNRRASTPYYGSTPRPAAHNRSSSSTVGGGGRGRYRGSLQDPNLQRPSIPPRNVRNIAPAMGTPVDPHDVVDDDDDAPPPSYEQVARNKAYEAQSQRGRRSSYEDITNYSLTSGAEYGRSPRPQQQPPYCGGGRRQPGLVASSSQQQQRKEKGKDCVVMLHQASHRSISLLDLDMIKAFYAYLSRSIYVYILTNPVYRHDICLELKKERKEREEKKRKERKEKKRKGNGRRRSTYLSTPRPIEKMKRKKRHRR</sequence>